<evidence type="ECO:0000259" key="3">
    <source>
        <dbReference type="Pfam" id="PF01939"/>
    </source>
</evidence>
<evidence type="ECO:0000256" key="2">
    <source>
        <dbReference type="SAM" id="MobiDB-lite"/>
    </source>
</evidence>
<proteinExistence type="predicted"/>
<gene>
    <name evidence="4" type="ORF">A6A40_25745</name>
</gene>
<keyword evidence="5" id="KW-1185">Reference proteome</keyword>
<sequence length="241" mass="27102">MKPEYKAWLELEKYAPNTVNAQLYRAERVEDHHGNLDEHYAKDRMESLLSTLRYSKDDKRRNHPNPSKLPIDGDLQTGLAAYRGAVERYRRFRDTGYDDMETLKLEEAAAVTVMEDVGRSFGLERDMQAALRSGIEQLEQGLTIIDDGAERSVQSGFIDITARDVQGRTVIIELKAGTARHQAVAQIASYMGDVLVEEGGEVRGILVASGFDAKTKAAARVIPTLTLRQYSFKFLFSEVED</sequence>
<reference evidence="4 5" key="1">
    <citation type="submission" date="2018-04" db="EMBL/GenBank/DDBJ databases">
        <title>Complete genome sequence of the nitrogen-fixing bacterium Azospirillum humicireducens type strain SgZ-5.</title>
        <authorList>
            <person name="Yu Z."/>
        </authorList>
    </citation>
    <scope>NUCLEOTIDE SEQUENCE [LARGE SCALE GENOMIC DNA]</scope>
    <source>
        <strain evidence="4 5">SgZ-5</strain>
        <plasmid evidence="4 5">pYZ5</plasmid>
    </source>
</reference>
<keyword evidence="4" id="KW-0614">Plasmid</keyword>
<dbReference type="KEGG" id="ahu:A6A40_25745"/>
<dbReference type="GO" id="GO:0004519">
    <property type="term" value="F:endonuclease activity"/>
    <property type="evidence" value="ECO:0007669"/>
    <property type="project" value="InterPro"/>
</dbReference>
<dbReference type="CDD" id="cd22341">
    <property type="entry name" value="NucS-like"/>
    <property type="match status" value="1"/>
</dbReference>
<feature type="domain" description="Endonuclease NucS C-terminal" evidence="3">
    <location>
        <begin position="124"/>
        <end position="214"/>
    </location>
</feature>
<dbReference type="PANTHER" id="PTHR38814">
    <property type="entry name" value="ENDONUCLEASE NUCS"/>
    <property type="match status" value="1"/>
</dbReference>
<protein>
    <submittedName>
        <fullName evidence="4">DUF91 domain-containing protein</fullName>
    </submittedName>
</protein>
<evidence type="ECO:0000313" key="4">
    <source>
        <dbReference type="EMBL" id="AWB08422.1"/>
    </source>
</evidence>
<dbReference type="OrthoDB" id="9781481at2"/>
<geneLocation type="plasmid" evidence="4 5">
    <name>pYZ5</name>
</geneLocation>
<dbReference type="InterPro" id="IPR002793">
    <property type="entry name" value="Endonuclease_NucS"/>
</dbReference>
<dbReference type="Pfam" id="PF01939">
    <property type="entry name" value="NucS_C"/>
    <property type="match status" value="1"/>
</dbReference>
<dbReference type="InterPro" id="IPR011856">
    <property type="entry name" value="tRNA_endonuc-like_dom_sf"/>
</dbReference>
<dbReference type="AlphaFoldDB" id="A0A2R4VVH9"/>
<dbReference type="Gene3D" id="3.40.1350.10">
    <property type="match status" value="1"/>
</dbReference>
<dbReference type="PANTHER" id="PTHR38814:SF1">
    <property type="entry name" value="ENDONUCLEASE NUCS"/>
    <property type="match status" value="1"/>
</dbReference>
<dbReference type="GO" id="GO:0003677">
    <property type="term" value="F:DNA binding"/>
    <property type="evidence" value="ECO:0007669"/>
    <property type="project" value="UniProtKB-KW"/>
</dbReference>
<dbReference type="InterPro" id="IPR048301">
    <property type="entry name" value="NucS_C"/>
</dbReference>
<feature type="region of interest" description="Disordered" evidence="2">
    <location>
        <begin position="53"/>
        <end position="72"/>
    </location>
</feature>
<dbReference type="Proteomes" id="UP000077405">
    <property type="component" value="Plasmid pYZ5"/>
</dbReference>
<accession>A0A2R4VVH9</accession>
<evidence type="ECO:0000256" key="1">
    <source>
        <dbReference type="ARBA" id="ARBA00023125"/>
    </source>
</evidence>
<organism evidence="4 5">
    <name type="scientific">Azospirillum humicireducens</name>
    <dbReference type="NCBI Taxonomy" id="1226968"/>
    <lineage>
        <taxon>Bacteria</taxon>
        <taxon>Pseudomonadati</taxon>
        <taxon>Pseudomonadota</taxon>
        <taxon>Alphaproteobacteria</taxon>
        <taxon>Rhodospirillales</taxon>
        <taxon>Azospirillaceae</taxon>
        <taxon>Azospirillum</taxon>
    </lineage>
</organism>
<dbReference type="EMBL" id="CP028906">
    <property type="protein sequence ID" value="AWB08422.1"/>
    <property type="molecule type" value="Genomic_DNA"/>
</dbReference>
<keyword evidence="1" id="KW-0238">DNA-binding</keyword>
<name>A0A2R4VVH9_9PROT</name>
<evidence type="ECO:0000313" key="5">
    <source>
        <dbReference type="Proteomes" id="UP000077405"/>
    </source>
</evidence>
<dbReference type="RefSeq" id="WP_108548681.1">
    <property type="nucleotide sequence ID" value="NZ_CP028906.1"/>
</dbReference>